<evidence type="ECO:0000313" key="2">
    <source>
        <dbReference type="EMBL" id="PKA48824.1"/>
    </source>
</evidence>
<protein>
    <recommendedName>
        <fullName evidence="1">RNase H type-1 domain-containing protein</fullName>
    </recommendedName>
</protein>
<dbReference type="InterPro" id="IPR053151">
    <property type="entry name" value="RNase_H-like"/>
</dbReference>
<keyword evidence="3" id="KW-1185">Reference proteome</keyword>
<dbReference type="AlphaFoldDB" id="A0A2H9ZZW4"/>
<proteinExistence type="predicted"/>
<sequence>MVFHINNSQPVADRAWTRPRHGFIKINSAGLLLDDQAVGGGIARDHDGNFLFAFHCELDARDNICVEVHSCLFGLQKGISRGFHSIHLEVWTLLQIMGLDAWAFPDFRAFEGPPNFLWVLKPIHFLSIMWAWPARITKLPAPWRRAFPDPSAPQTSGGPGEPRLGRLLYCLCVLLPSDAPAALLSLFVQVSSAVVPHLSEEE</sequence>
<dbReference type="GO" id="GO:0004523">
    <property type="term" value="F:RNA-DNA hybrid ribonuclease activity"/>
    <property type="evidence" value="ECO:0007669"/>
    <property type="project" value="InterPro"/>
</dbReference>
<evidence type="ECO:0000313" key="3">
    <source>
        <dbReference type="Proteomes" id="UP000236161"/>
    </source>
</evidence>
<dbReference type="InterPro" id="IPR002156">
    <property type="entry name" value="RNaseH_domain"/>
</dbReference>
<dbReference type="GO" id="GO:0003676">
    <property type="term" value="F:nucleic acid binding"/>
    <property type="evidence" value="ECO:0007669"/>
    <property type="project" value="InterPro"/>
</dbReference>
<feature type="domain" description="RNase H type-1" evidence="1">
    <location>
        <begin position="34"/>
        <end position="90"/>
    </location>
</feature>
<gene>
    <name evidence="2" type="ORF">AXF42_Ash021400</name>
</gene>
<evidence type="ECO:0000259" key="1">
    <source>
        <dbReference type="Pfam" id="PF13456"/>
    </source>
</evidence>
<organism evidence="2 3">
    <name type="scientific">Apostasia shenzhenica</name>
    <dbReference type="NCBI Taxonomy" id="1088818"/>
    <lineage>
        <taxon>Eukaryota</taxon>
        <taxon>Viridiplantae</taxon>
        <taxon>Streptophyta</taxon>
        <taxon>Embryophyta</taxon>
        <taxon>Tracheophyta</taxon>
        <taxon>Spermatophyta</taxon>
        <taxon>Magnoliopsida</taxon>
        <taxon>Liliopsida</taxon>
        <taxon>Asparagales</taxon>
        <taxon>Orchidaceae</taxon>
        <taxon>Apostasioideae</taxon>
        <taxon>Apostasia</taxon>
    </lineage>
</organism>
<dbReference type="PANTHER" id="PTHR47723">
    <property type="entry name" value="OS05G0353850 PROTEIN"/>
    <property type="match status" value="1"/>
</dbReference>
<dbReference type="Proteomes" id="UP000236161">
    <property type="component" value="Unassembled WGS sequence"/>
</dbReference>
<reference evidence="2 3" key="1">
    <citation type="journal article" date="2017" name="Nature">
        <title>The Apostasia genome and the evolution of orchids.</title>
        <authorList>
            <person name="Zhang G.Q."/>
            <person name="Liu K.W."/>
            <person name="Li Z."/>
            <person name="Lohaus R."/>
            <person name="Hsiao Y.Y."/>
            <person name="Niu S.C."/>
            <person name="Wang J.Y."/>
            <person name="Lin Y.C."/>
            <person name="Xu Q."/>
            <person name="Chen L.J."/>
            <person name="Yoshida K."/>
            <person name="Fujiwara S."/>
            <person name="Wang Z.W."/>
            <person name="Zhang Y.Q."/>
            <person name="Mitsuda N."/>
            <person name="Wang M."/>
            <person name="Liu G.H."/>
            <person name="Pecoraro L."/>
            <person name="Huang H.X."/>
            <person name="Xiao X.J."/>
            <person name="Lin M."/>
            <person name="Wu X.Y."/>
            <person name="Wu W.L."/>
            <person name="Chen Y.Y."/>
            <person name="Chang S.B."/>
            <person name="Sakamoto S."/>
            <person name="Ohme-Takagi M."/>
            <person name="Yagi M."/>
            <person name="Zeng S.J."/>
            <person name="Shen C.Y."/>
            <person name="Yeh C.M."/>
            <person name="Luo Y.B."/>
            <person name="Tsai W.C."/>
            <person name="Van de Peer Y."/>
            <person name="Liu Z.J."/>
        </authorList>
    </citation>
    <scope>NUCLEOTIDE SEQUENCE [LARGE SCALE GENOMIC DNA]</scope>
    <source>
        <strain evidence="3">cv. Shenzhen</strain>
        <tissue evidence="2">Stem</tissue>
    </source>
</reference>
<dbReference type="EMBL" id="KZ452127">
    <property type="protein sequence ID" value="PKA48824.1"/>
    <property type="molecule type" value="Genomic_DNA"/>
</dbReference>
<accession>A0A2H9ZZW4</accession>
<dbReference type="OrthoDB" id="1301749at2759"/>
<name>A0A2H9ZZW4_9ASPA</name>
<dbReference type="Pfam" id="PF13456">
    <property type="entry name" value="RVT_3"/>
    <property type="match status" value="1"/>
</dbReference>
<dbReference type="PANTHER" id="PTHR47723:SF19">
    <property type="entry name" value="POLYNUCLEOTIDYL TRANSFERASE, RIBONUCLEASE H-LIKE SUPERFAMILY PROTEIN"/>
    <property type="match status" value="1"/>
</dbReference>